<dbReference type="PANTHER" id="PTHR30570:SF1">
    <property type="entry name" value="PHOSPHATE-BINDING PROTEIN PSTS"/>
    <property type="match status" value="1"/>
</dbReference>
<keyword evidence="8" id="KW-0449">Lipoprotein</keyword>
<comment type="subcellular location">
    <subcellularLocation>
        <location evidence="2">Cell membrane</location>
        <topology evidence="2">Lipid-anchor</topology>
    </subcellularLocation>
</comment>
<comment type="similarity">
    <text evidence="3">Belongs to the PstS family.</text>
</comment>
<evidence type="ECO:0000256" key="6">
    <source>
        <dbReference type="ARBA" id="ARBA00022729"/>
    </source>
</evidence>
<dbReference type="Proteomes" id="UP000192790">
    <property type="component" value="Unassembled WGS sequence"/>
</dbReference>
<protein>
    <submittedName>
        <fullName evidence="10">PBP superfamily domain-containing protein</fullName>
    </submittedName>
</protein>
<gene>
    <name evidence="10" type="ORF">SAMN02745168_0568</name>
</gene>
<dbReference type="OrthoDB" id="9790048at2"/>
<dbReference type="GO" id="GO:0005886">
    <property type="term" value="C:plasma membrane"/>
    <property type="evidence" value="ECO:0007669"/>
    <property type="project" value="UniProtKB-SubCell"/>
</dbReference>
<evidence type="ECO:0000256" key="5">
    <source>
        <dbReference type="ARBA" id="ARBA00022592"/>
    </source>
</evidence>
<dbReference type="RefSeq" id="WP_084233202.1">
    <property type="nucleotide sequence ID" value="NZ_FWXW01000001.1"/>
</dbReference>
<dbReference type="EMBL" id="FWXW01000001">
    <property type="protein sequence ID" value="SMC37807.1"/>
    <property type="molecule type" value="Genomic_DNA"/>
</dbReference>
<dbReference type="AlphaFoldDB" id="A0A1W1YNR3"/>
<evidence type="ECO:0000256" key="7">
    <source>
        <dbReference type="ARBA" id="ARBA00023139"/>
    </source>
</evidence>
<dbReference type="InterPro" id="IPR050811">
    <property type="entry name" value="Phosphate_ABC_transporter"/>
</dbReference>
<evidence type="ECO:0000256" key="1">
    <source>
        <dbReference type="ARBA" id="ARBA00002841"/>
    </source>
</evidence>
<name>A0A1W1YNR3_9FIRM</name>
<evidence type="ECO:0000313" key="10">
    <source>
        <dbReference type="EMBL" id="SMC37807.1"/>
    </source>
</evidence>
<dbReference type="SUPFAM" id="SSF53850">
    <property type="entry name" value="Periplasmic binding protein-like II"/>
    <property type="match status" value="1"/>
</dbReference>
<dbReference type="PROSITE" id="PS51257">
    <property type="entry name" value="PROKAR_LIPOPROTEIN"/>
    <property type="match status" value="1"/>
</dbReference>
<evidence type="ECO:0000256" key="3">
    <source>
        <dbReference type="ARBA" id="ARBA00008725"/>
    </source>
</evidence>
<proteinExistence type="inferred from homology"/>
<keyword evidence="7" id="KW-0564">Palmitate</keyword>
<organism evidence="10 11">
    <name type="scientific">Papillibacter cinnamivorans DSM 12816</name>
    <dbReference type="NCBI Taxonomy" id="1122930"/>
    <lineage>
        <taxon>Bacteria</taxon>
        <taxon>Bacillati</taxon>
        <taxon>Bacillota</taxon>
        <taxon>Clostridia</taxon>
        <taxon>Eubacteriales</taxon>
        <taxon>Oscillospiraceae</taxon>
        <taxon>Papillibacter</taxon>
    </lineage>
</organism>
<comment type="function">
    <text evidence="1">Part of the ABC transporter complex PstSACB involved in phosphate import.</text>
</comment>
<reference evidence="10 11" key="1">
    <citation type="submission" date="2017-04" db="EMBL/GenBank/DDBJ databases">
        <authorList>
            <person name="Afonso C.L."/>
            <person name="Miller P.J."/>
            <person name="Scott M.A."/>
            <person name="Spackman E."/>
            <person name="Goraichik I."/>
            <person name="Dimitrov K.M."/>
            <person name="Suarez D.L."/>
            <person name="Swayne D.E."/>
        </authorList>
    </citation>
    <scope>NUCLEOTIDE SEQUENCE [LARGE SCALE GENOMIC DNA]</scope>
    <source>
        <strain evidence="10 11">DSM 12816</strain>
    </source>
</reference>
<evidence type="ECO:0000256" key="8">
    <source>
        <dbReference type="ARBA" id="ARBA00023288"/>
    </source>
</evidence>
<keyword evidence="11" id="KW-1185">Reference proteome</keyword>
<keyword evidence="5" id="KW-0813">Transport</keyword>
<dbReference type="InterPro" id="IPR024370">
    <property type="entry name" value="PBP_domain"/>
</dbReference>
<dbReference type="Pfam" id="PF12849">
    <property type="entry name" value="PBP_like_2"/>
    <property type="match status" value="1"/>
</dbReference>
<dbReference type="GO" id="GO:0006817">
    <property type="term" value="P:phosphate ion transport"/>
    <property type="evidence" value="ECO:0007669"/>
    <property type="project" value="UniProtKB-KW"/>
</dbReference>
<keyword evidence="5" id="KW-0592">Phosphate transport</keyword>
<dbReference type="PANTHER" id="PTHR30570">
    <property type="entry name" value="PERIPLASMIC PHOSPHATE BINDING COMPONENT OF PHOSPHATE ABC TRANSPORTER"/>
    <property type="match status" value="1"/>
</dbReference>
<feature type="domain" description="PBP" evidence="9">
    <location>
        <begin position="42"/>
        <end position="273"/>
    </location>
</feature>
<sequence>MKLQIPIALTILTAVLLSGCGGQIGSASGAPSAQTPAPTATAATAAEEALSLNGSVAALPVMIALTEGFSQKTGGAADAVASGKEAAMTAVTSGEANFAVYDGTADEAPDGTAAKVIAYQAVAVVINTSAGVRDLKPSELSAIFSGQSTDWSDFGGKGPITLIVPEKSNAFRIFFEENFGLRESGNGIAKSLIPDSAAVSDDPLEDTKATEGAVCICSADKVLGTGEAIRIGGIELNRSTLEDGTYPACRSVVFLQRDTLTAGEQAFCDYLSSADARTRIQDAGFLPKDANP</sequence>
<keyword evidence="6" id="KW-0732">Signal</keyword>
<accession>A0A1W1YNR3</accession>
<dbReference type="STRING" id="1122930.SAMN02745168_0568"/>
<dbReference type="Gene3D" id="3.40.190.10">
    <property type="entry name" value="Periplasmic binding protein-like II"/>
    <property type="match status" value="2"/>
</dbReference>
<evidence type="ECO:0000256" key="2">
    <source>
        <dbReference type="ARBA" id="ARBA00004193"/>
    </source>
</evidence>
<evidence type="ECO:0000259" key="9">
    <source>
        <dbReference type="Pfam" id="PF12849"/>
    </source>
</evidence>
<evidence type="ECO:0000313" key="11">
    <source>
        <dbReference type="Proteomes" id="UP000192790"/>
    </source>
</evidence>
<comment type="subunit">
    <text evidence="4">The complex is composed of two ATP-binding proteins (PstB), two transmembrane proteins (PstC and PstA) and a solute-binding protein (PstS).</text>
</comment>
<evidence type="ECO:0000256" key="4">
    <source>
        <dbReference type="ARBA" id="ARBA00011529"/>
    </source>
</evidence>